<dbReference type="Gene3D" id="2.40.330.10">
    <property type="entry name" value="DNA-binding pseudobarrel domain"/>
    <property type="match status" value="1"/>
</dbReference>
<evidence type="ECO:0000256" key="3">
    <source>
        <dbReference type="ARBA" id="ARBA00023125"/>
    </source>
</evidence>
<dbReference type="InterPro" id="IPR015300">
    <property type="entry name" value="DNA-bd_pseudobarrel_sf"/>
</dbReference>
<keyword evidence="6" id="KW-0472">Membrane</keyword>
<sequence length="97" mass="11303">MPLHGKAWEVKVEKSQGQIWLAKGWNDLCAYYSLSISILFIFTYIPSSHFDIAIYDQTTTEIEYEIDQDIELDEEEEVIPVLQANAYVIKEYIQVNP</sequence>
<evidence type="ECO:0000256" key="6">
    <source>
        <dbReference type="SAM" id="Phobius"/>
    </source>
</evidence>
<dbReference type="PROSITE" id="PS50863">
    <property type="entry name" value="B3"/>
    <property type="match status" value="1"/>
</dbReference>
<evidence type="ECO:0000256" key="1">
    <source>
        <dbReference type="ARBA" id="ARBA00004123"/>
    </source>
</evidence>
<keyword evidence="4" id="KW-0804">Transcription</keyword>
<dbReference type="InterPro" id="IPR003340">
    <property type="entry name" value="B3_DNA-bd"/>
</dbReference>
<dbReference type="AlphaFoldDB" id="A0A3Q7ED30"/>
<evidence type="ECO:0000313" key="9">
    <source>
        <dbReference type="Proteomes" id="UP000004994"/>
    </source>
</evidence>
<accession>A0A3Q7ED30</accession>
<dbReference type="PANTHER" id="PTHR31920:SF74">
    <property type="entry name" value="TF-B3 DOMAIN-CONTAINING PROTEIN"/>
    <property type="match status" value="1"/>
</dbReference>
<keyword evidence="5" id="KW-0539">Nucleus</keyword>
<dbReference type="InterPro" id="IPR050655">
    <property type="entry name" value="Plant_B3_domain"/>
</dbReference>
<keyword evidence="3" id="KW-0238">DNA-binding</keyword>
<evidence type="ECO:0000256" key="2">
    <source>
        <dbReference type="ARBA" id="ARBA00023015"/>
    </source>
</evidence>
<proteinExistence type="predicted"/>
<keyword evidence="2" id="KW-0805">Transcription regulation</keyword>
<comment type="subcellular location">
    <subcellularLocation>
        <location evidence="1">Nucleus</location>
    </subcellularLocation>
</comment>
<dbReference type="PaxDb" id="4081-Solyc01g034190.1.1"/>
<dbReference type="EnsemblPlants" id="Solyc01g034190.1.1">
    <property type="protein sequence ID" value="Solyc01g034190.1.1.1"/>
    <property type="gene ID" value="Solyc01g034190.1"/>
</dbReference>
<dbReference type="PANTHER" id="PTHR31920">
    <property type="entry name" value="B3 DOMAIN-CONTAINING"/>
    <property type="match status" value="1"/>
</dbReference>
<reference evidence="8" key="2">
    <citation type="submission" date="2019-01" db="UniProtKB">
        <authorList>
            <consortium name="EnsemblPlants"/>
        </authorList>
    </citation>
    <scope>IDENTIFICATION</scope>
    <source>
        <strain evidence="8">cv. Heinz 1706</strain>
    </source>
</reference>
<evidence type="ECO:0000256" key="4">
    <source>
        <dbReference type="ARBA" id="ARBA00023163"/>
    </source>
</evidence>
<evidence type="ECO:0000256" key="5">
    <source>
        <dbReference type="ARBA" id="ARBA00023242"/>
    </source>
</evidence>
<evidence type="ECO:0000313" key="8">
    <source>
        <dbReference type="EnsemblPlants" id="Solyc01g034190.1.1.1"/>
    </source>
</evidence>
<name>A0A3Q7ED30_SOLLC</name>
<dbReference type="SUPFAM" id="SSF101936">
    <property type="entry name" value="DNA-binding pseudobarrel domain"/>
    <property type="match status" value="1"/>
</dbReference>
<dbReference type="InParanoid" id="A0A3Q7ED30"/>
<evidence type="ECO:0000259" key="7">
    <source>
        <dbReference type="PROSITE" id="PS50863"/>
    </source>
</evidence>
<feature type="domain" description="TF-B3" evidence="7">
    <location>
        <begin position="1"/>
        <end position="58"/>
    </location>
</feature>
<keyword evidence="6" id="KW-0812">Transmembrane</keyword>
<feature type="transmembrane region" description="Helical" evidence="6">
    <location>
        <begin position="30"/>
        <end position="47"/>
    </location>
</feature>
<protein>
    <recommendedName>
        <fullName evidence="7">TF-B3 domain-containing protein</fullName>
    </recommendedName>
</protein>
<dbReference type="Gramene" id="Solyc01g034190.1.1">
    <property type="protein sequence ID" value="Solyc01g034190.1.1.1"/>
    <property type="gene ID" value="Solyc01g034190.1"/>
</dbReference>
<dbReference type="Proteomes" id="UP000004994">
    <property type="component" value="Chromosome 1"/>
</dbReference>
<keyword evidence="9" id="KW-1185">Reference proteome</keyword>
<organism evidence="8">
    <name type="scientific">Solanum lycopersicum</name>
    <name type="common">Tomato</name>
    <name type="synonym">Lycopersicon esculentum</name>
    <dbReference type="NCBI Taxonomy" id="4081"/>
    <lineage>
        <taxon>Eukaryota</taxon>
        <taxon>Viridiplantae</taxon>
        <taxon>Streptophyta</taxon>
        <taxon>Embryophyta</taxon>
        <taxon>Tracheophyta</taxon>
        <taxon>Spermatophyta</taxon>
        <taxon>Magnoliopsida</taxon>
        <taxon>eudicotyledons</taxon>
        <taxon>Gunneridae</taxon>
        <taxon>Pentapetalae</taxon>
        <taxon>asterids</taxon>
        <taxon>lamiids</taxon>
        <taxon>Solanales</taxon>
        <taxon>Solanaceae</taxon>
        <taxon>Solanoideae</taxon>
        <taxon>Solaneae</taxon>
        <taxon>Solanum</taxon>
        <taxon>Solanum subgen. Lycopersicon</taxon>
    </lineage>
</organism>
<reference evidence="8" key="1">
    <citation type="journal article" date="2012" name="Nature">
        <title>The tomato genome sequence provides insights into fleshy fruit evolution.</title>
        <authorList>
            <consortium name="Tomato Genome Consortium"/>
        </authorList>
    </citation>
    <scope>NUCLEOTIDE SEQUENCE [LARGE SCALE GENOMIC DNA]</scope>
    <source>
        <strain evidence="8">cv. Heinz 1706</strain>
    </source>
</reference>
<dbReference type="GO" id="GO:0003677">
    <property type="term" value="F:DNA binding"/>
    <property type="evidence" value="ECO:0007669"/>
    <property type="project" value="UniProtKB-KW"/>
</dbReference>
<dbReference type="GO" id="GO:0005634">
    <property type="term" value="C:nucleus"/>
    <property type="evidence" value="ECO:0007669"/>
    <property type="project" value="UniProtKB-SubCell"/>
</dbReference>
<keyword evidence="6" id="KW-1133">Transmembrane helix</keyword>